<dbReference type="Pfam" id="PF13240">
    <property type="entry name" value="Zn_Ribbon_1"/>
    <property type="match status" value="1"/>
</dbReference>
<feature type="compositionally biased region" description="Pro residues" evidence="1">
    <location>
        <begin position="93"/>
        <end position="114"/>
    </location>
</feature>
<keyword evidence="5" id="KW-1185">Reference proteome</keyword>
<feature type="region of interest" description="Disordered" evidence="1">
    <location>
        <begin position="794"/>
        <end position="817"/>
    </location>
</feature>
<evidence type="ECO:0000313" key="4">
    <source>
        <dbReference type="EMBL" id="NMM98562.1"/>
    </source>
</evidence>
<accession>A0A7Y0EY86</accession>
<protein>
    <submittedName>
        <fullName evidence="4">Transmembrane serine/threonine- protein kinase B</fullName>
    </submittedName>
</protein>
<dbReference type="Proteomes" id="UP000543419">
    <property type="component" value="Unassembled WGS sequence"/>
</dbReference>
<keyword evidence="2" id="KW-1133">Transmembrane helix</keyword>
<organism evidence="4 5">
    <name type="scientific">Bifidobacterium olomucense</name>
    <dbReference type="NCBI Taxonomy" id="2675324"/>
    <lineage>
        <taxon>Bacteria</taxon>
        <taxon>Bacillati</taxon>
        <taxon>Actinomycetota</taxon>
        <taxon>Actinomycetes</taxon>
        <taxon>Bifidobacteriales</taxon>
        <taxon>Bifidobacteriaceae</taxon>
        <taxon>Bifidobacterium</taxon>
    </lineage>
</organism>
<dbReference type="InterPro" id="IPR005543">
    <property type="entry name" value="PASTA_dom"/>
</dbReference>
<keyword evidence="4" id="KW-0808">Transferase</keyword>
<feature type="region of interest" description="Disordered" evidence="1">
    <location>
        <begin position="625"/>
        <end position="665"/>
    </location>
</feature>
<dbReference type="InterPro" id="IPR026870">
    <property type="entry name" value="Zinc_ribbon_dom"/>
</dbReference>
<keyword evidence="2 4" id="KW-0812">Transmembrane</keyword>
<dbReference type="Pfam" id="PF03793">
    <property type="entry name" value="PASTA"/>
    <property type="match status" value="1"/>
</dbReference>
<comment type="caution">
    <text evidence="4">The sequence shown here is derived from an EMBL/GenBank/DDBJ whole genome shotgun (WGS) entry which is preliminary data.</text>
</comment>
<dbReference type="GO" id="GO:0016301">
    <property type="term" value="F:kinase activity"/>
    <property type="evidence" value="ECO:0007669"/>
    <property type="project" value="UniProtKB-KW"/>
</dbReference>
<dbReference type="RefSeq" id="WP_169241253.1">
    <property type="nucleotide sequence ID" value="NZ_JAAIIG010000006.1"/>
</dbReference>
<gene>
    <name evidence="4" type="ORF">G1C97_1514</name>
</gene>
<feature type="domain" description="PASTA" evidence="3">
    <location>
        <begin position="330"/>
        <end position="397"/>
    </location>
</feature>
<evidence type="ECO:0000259" key="3">
    <source>
        <dbReference type="PROSITE" id="PS51178"/>
    </source>
</evidence>
<feature type="compositionally biased region" description="Low complexity" evidence="1">
    <location>
        <begin position="115"/>
        <end position="137"/>
    </location>
</feature>
<feature type="transmembrane region" description="Helical" evidence="2">
    <location>
        <begin position="151"/>
        <end position="173"/>
    </location>
</feature>
<dbReference type="CDD" id="cd06577">
    <property type="entry name" value="PASTA_pknB"/>
    <property type="match status" value="1"/>
</dbReference>
<evidence type="ECO:0000313" key="5">
    <source>
        <dbReference type="Proteomes" id="UP000543419"/>
    </source>
</evidence>
<keyword evidence="2" id="KW-0472">Membrane</keyword>
<feature type="compositionally biased region" description="Basic and acidic residues" evidence="1">
    <location>
        <begin position="635"/>
        <end position="646"/>
    </location>
</feature>
<dbReference type="Gene3D" id="3.30.10.20">
    <property type="match status" value="1"/>
</dbReference>
<evidence type="ECO:0000256" key="1">
    <source>
        <dbReference type="SAM" id="MobiDB-lite"/>
    </source>
</evidence>
<evidence type="ECO:0000256" key="2">
    <source>
        <dbReference type="SAM" id="Phobius"/>
    </source>
</evidence>
<sequence>MLCPNCHTENADGNKFCETCGTPLAGAPAPAAPAAGASVPTPSGVALPPIPMPATVAPAPAAAAEPESDETILSANVPVEDDATVLSSSAPAPAAPAPAPAPEPVAPTPEPVAPAAPAAPAQDAPATETSTATVTEPAPAPAKAKRGPNKLIIILAVALVALIAAGVALFLTYRAEVWGGKSLPDPASFSSSVTDKNGKKTSAVKAKDVTAALKAKGLKVKTEKVFSGKDSGVFVGYKDNEAGARVAAGSTVTVQESAGPGVPKDTIGKKAEKTTSTFVEMGVPVHYKKVYVSDTKTNPEGTVVSSYPAAGTGVKDDERDKGIYLGVATKSDGSALPLDVMGQSVDDVKSQLESEGHTVTVKKRFSSKQYVGKVAGADPAPGSTMSSSDDVTLYEGIDATSTKDAFKAEDLPEINGDAMLGTTDAADGQWCTNDGKCITIEDNKVVSGGSDYSDYGQYGNYLVACDAIQQPYCSNTKADYLVTQDYGAFELMPYPSLTNYWSNGKMYSTNGVGGNRPTSGEYHMQDLFLVVPTGSDLEGLEGSKGYFDADALAAAKKEKAVDTDRPFILWRDPSQYDTTTAPYKAGGNTTNPFLPYDGYSSNRDSIVKMKPAPSDATAYYRVETTEPDWDSLPDADVKVPESKDASNADSTDSDSKDSESDEPDAASLKVFSDLAGSQYSYTIAADGSAYTTISLDEKGNFSGTVDEADMKSGEPTATAPRIKTKFTGKFKSAKSNSDGTVTLECDASAFKIDDTSKATESGFSPCGTFTGYPAGTDLESLPEDAQSLMVKRGSMDGPSDWLLANDGGKGTFIRTEK</sequence>
<feature type="region of interest" description="Disordered" evidence="1">
    <location>
        <begin position="87"/>
        <end position="144"/>
    </location>
</feature>
<dbReference type="AlphaFoldDB" id="A0A7Y0EY86"/>
<dbReference type="SMART" id="SM00740">
    <property type="entry name" value="PASTA"/>
    <property type="match status" value="2"/>
</dbReference>
<name>A0A7Y0EY86_9BIFI</name>
<reference evidence="4 5" key="1">
    <citation type="submission" date="2020-02" db="EMBL/GenBank/DDBJ databases">
        <title>Characterization of phylogenetic diversity of novel bifidobacterial species isolated in Czech ZOOs.</title>
        <authorList>
            <person name="Lugli G.A."/>
            <person name="Vera N.B."/>
            <person name="Ventura M."/>
        </authorList>
    </citation>
    <scope>NUCLEOTIDE SEQUENCE [LARGE SCALE GENOMIC DNA]</scope>
    <source>
        <strain evidence="4 5">DSM 109959</strain>
    </source>
</reference>
<dbReference type="EMBL" id="JAAIIG010000006">
    <property type="protein sequence ID" value="NMM98562.1"/>
    <property type="molecule type" value="Genomic_DNA"/>
</dbReference>
<keyword evidence="4" id="KW-0418">Kinase</keyword>
<dbReference type="PROSITE" id="PS51178">
    <property type="entry name" value="PASTA"/>
    <property type="match status" value="1"/>
</dbReference>
<proteinExistence type="predicted"/>